<protein>
    <submittedName>
        <fullName evidence="1">Uncharacterized protein</fullName>
    </submittedName>
</protein>
<dbReference type="Proteomes" id="UP001381693">
    <property type="component" value="Unassembled WGS sequence"/>
</dbReference>
<organism evidence="1 2">
    <name type="scientific">Halocaridina rubra</name>
    <name type="common">Hawaiian red shrimp</name>
    <dbReference type="NCBI Taxonomy" id="373956"/>
    <lineage>
        <taxon>Eukaryota</taxon>
        <taxon>Metazoa</taxon>
        <taxon>Ecdysozoa</taxon>
        <taxon>Arthropoda</taxon>
        <taxon>Crustacea</taxon>
        <taxon>Multicrustacea</taxon>
        <taxon>Malacostraca</taxon>
        <taxon>Eumalacostraca</taxon>
        <taxon>Eucarida</taxon>
        <taxon>Decapoda</taxon>
        <taxon>Pleocyemata</taxon>
        <taxon>Caridea</taxon>
        <taxon>Atyoidea</taxon>
        <taxon>Atyidae</taxon>
        <taxon>Halocaridina</taxon>
    </lineage>
</organism>
<dbReference type="EMBL" id="JAXCGZ010011598">
    <property type="protein sequence ID" value="KAK7074438.1"/>
    <property type="molecule type" value="Genomic_DNA"/>
</dbReference>
<gene>
    <name evidence="1" type="ORF">SK128_006611</name>
</gene>
<evidence type="ECO:0000313" key="2">
    <source>
        <dbReference type="Proteomes" id="UP001381693"/>
    </source>
</evidence>
<keyword evidence="2" id="KW-1185">Reference proteome</keyword>
<feature type="non-terminal residue" evidence="1">
    <location>
        <position position="1"/>
    </location>
</feature>
<comment type="caution">
    <text evidence="1">The sequence shown here is derived from an EMBL/GenBank/DDBJ whole genome shotgun (WGS) entry which is preliminary data.</text>
</comment>
<dbReference type="AlphaFoldDB" id="A0AAN9A480"/>
<reference evidence="1 2" key="1">
    <citation type="submission" date="2023-11" db="EMBL/GenBank/DDBJ databases">
        <title>Halocaridina rubra genome assembly.</title>
        <authorList>
            <person name="Smith C."/>
        </authorList>
    </citation>
    <scope>NUCLEOTIDE SEQUENCE [LARGE SCALE GENOMIC DNA]</scope>
    <source>
        <strain evidence="1">EP-1</strain>
        <tissue evidence="1">Whole</tissue>
    </source>
</reference>
<evidence type="ECO:0000313" key="1">
    <source>
        <dbReference type="EMBL" id="KAK7074438.1"/>
    </source>
</evidence>
<proteinExistence type="predicted"/>
<accession>A0AAN9A480</accession>
<name>A0AAN9A480_HALRR</name>
<sequence length="123" mass="13814">PTSNTAAMRQSCLKMLELLGMKEEFPDTPQSVINKQVKRTSSKNESTKLSNTGSPEQEIVHCACLSNLRIRHCPEHSPFSKMCEHFDSSLEFPTPNIDGAVSLMRAVDMVDVSAYYPRRWAVP</sequence>